<accession>A0A847S131</accession>
<dbReference type="Gene3D" id="2.60.120.10">
    <property type="entry name" value="Jelly Rolls"/>
    <property type="match status" value="1"/>
</dbReference>
<gene>
    <name evidence="2" type="ORF">HGH92_21090</name>
</gene>
<evidence type="ECO:0000259" key="1">
    <source>
        <dbReference type="PROSITE" id="PS50042"/>
    </source>
</evidence>
<sequence>MLNIFRHSQLTEADLDELDQVMKTTQLEKQDYFIREGNVCRQLAFLSKGILRSFYVKDNGEEITDCIMFEGQLVTAYSSLITGQPAFENIQAITDCELQMVDRDDLYRLYEHNIRWANTGRTFGEQEFVMMEQRIRSFQQYTAKERYEEMVRRHPRMIQQVPLQYLASYLGITPQHLSRLRKN</sequence>
<dbReference type="AlphaFoldDB" id="A0A847S131"/>
<proteinExistence type="predicted"/>
<dbReference type="PROSITE" id="PS50042">
    <property type="entry name" value="CNMP_BINDING_3"/>
    <property type="match status" value="1"/>
</dbReference>
<name>A0A847S131_9BACT</name>
<evidence type="ECO:0000313" key="3">
    <source>
        <dbReference type="Proteomes" id="UP000570474"/>
    </source>
</evidence>
<dbReference type="RefSeq" id="WP_168872722.1">
    <property type="nucleotide sequence ID" value="NZ_JABAIA010000002.1"/>
</dbReference>
<reference evidence="2 3" key="1">
    <citation type="submission" date="2020-04" db="EMBL/GenBank/DDBJ databases">
        <authorList>
            <person name="Yin C."/>
        </authorList>
    </citation>
    <scope>NUCLEOTIDE SEQUENCE [LARGE SCALE GENOMIC DNA]</scope>
    <source>
        <strain evidence="2 3">Ae27</strain>
    </source>
</reference>
<dbReference type="SUPFAM" id="SSF51206">
    <property type="entry name" value="cAMP-binding domain-like"/>
    <property type="match status" value="1"/>
</dbReference>
<dbReference type="Proteomes" id="UP000570474">
    <property type="component" value="Unassembled WGS sequence"/>
</dbReference>
<dbReference type="Pfam" id="PF00027">
    <property type="entry name" value="cNMP_binding"/>
    <property type="match status" value="1"/>
</dbReference>
<feature type="domain" description="Cyclic nucleotide-binding" evidence="1">
    <location>
        <begin position="6"/>
        <end position="109"/>
    </location>
</feature>
<dbReference type="InterPro" id="IPR014710">
    <property type="entry name" value="RmlC-like_jellyroll"/>
</dbReference>
<comment type="caution">
    <text evidence="2">The sequence shown here is derived from an EMBL/GenBank/DDBJ whole genome shotgun (WGS) entry which is preliminary data.</text>
</comment>
<keyword evidence="3" id="KW-1185">Reference proteome</keyword>
<dbReference type="EMBL" id="JABAIA010000002">
    <property type="protein sequence ID" value="NLR66818.1"/>
    <property type="molecule type" value="Genomic_DNA"/>
</dbReference>
<dbReference type="InterPro" id="IPR018490">
    <property type="entry name" value="cNMP-bd_dom_sf"/>
</dbReference>
<dbReference type="CDD" id="cd00038">
    <property type="entry name" value="CAP_ED"/>
    <property type="match status" value="1"/>
</dbReference>
<dbReference type="InterPro" id="IPR000595">
    <property type="entry name" value="cNMP-bd_dom"/>
</dbReference>
<protein>
    <submittedName>
        <fullName evidence="2">Crp/Fnr family transcriptional regulator</fullName>
    </submittedName>
</protein>
<organism evidence="2 3">
    <name type="scientific">Chitinophaga varians</name>
    <dbReference type="NCBI Taxonomy" id="2202339"/>
    <lineage>
        <taxon>Bacteria</taxon>
        <taxon>Pseudomonadati</taxon>
        <taxon>Bacteroidota</taxon>
        <taxon>Chitinophagia</taxon>
        <taxon>Chitinophagales</taxon>
        <taxon>Chitinophagaceae</taxon>
        <taxon>Chitinophaga</taxon>
    </lineage>
</organism>
<evidence type="ECO:0000313" key="2">
    <source>
        <dbReference type="EMBL" id="NLR66818.1"/>
    </source>
</evidence>